<dbReference type="PANTHER" id="PTHR11439">
    <property type="entry name" value="GAG-POL-RELATED RETROTRANSPOSON"/>
    <property type="match status" value="1"/>
</dbReference>
<protein>
    <recommendedName>
        <fullName evidence="4">Retrovirus-related Pol polyprotein from transposon TNT 1-94</fullName>
    </recommendedName>
</protein>
<dbReference type="PANTHER" id="PTHR11439:SF489">
    <property type="entry name" value="RNA-DIRECTED DNA POLYMERASE"/>
    <property type="match status" value="1"/>
</dbReference>
<name>A0A9D4YKA0_PEA</name>
<comment type="caution">
    <text evidence="2">The sequence shown here is derived from an EMBL/GenBank/DDBJ whole genome shotgun (WGS) entry which is preliminary data.</text>
</comment>
<gene>
    <name evidence="1" type="ORF">KIW84_010551</name>
    <name evidence="2" type="ORF">KIW84_010552</name>
</gene>
<evidence type="ECO:0000313" key="1">
    <source>
        <dbReference type="EMBL" id="KAI5441130.1"/>
    </source>
</evidence>
<organism evidence="2 3">
    <name type="scientific">Pisum sativum</name>
    <name type="common">Garden pea</name>
    <name type="synonym">Lathyrus oleraceus</name>
    <dbReference type="NCBI Taxonomy" id="3888"/>
    <lineage>
        <taxon>Eukaryota</taxon>
        <taxon>Viridiplantae</taxon>
        <taxon>Streptophyta</taxon>
        <taxon>Embryophyta</taxon>
        <taxon>Tracheophyta</taxon>
        <taxon>Spermatophyta</taxon>
        <taxon>Magnoliopsida</taxon>
        <taxon>eudicotyledons</taxon>
        <taxon>Gunneridae</taxon>
        <taxon>Pentapetalae</taxon>
        <taxon>rosids</taxon>
        <taxon>fabids</taxon>
        <taxon>Fabales</taxon>
        <taxon>Fabaceae</taxon>
        <taxon>Papilionoideae</taxon>
        <taxon>50 kb inversion clade</taxon>
        <taxon>NPAAA clade</taxon>
        <taxon>Hologalegina</taxon>
        <taxon>IRL clade</taxon>
        <taxon>Fabeae</taxon>
        <taxon>Lathyrus</taxon>
    </lineage>
</organism>
<dbReference type="AlphaFoldDB" id="A0A9D4YKA0"/>
<accession>A0A9D4YKA0</accession>
<evidence type="ECO:0000313" key="2">
    <source>
        <dbReference type="EMBL" id="KAI5441131.1"/>
    </source>
</evidence>
<dbReference type="Proteomes" id="UP001058974">
    <property type="component" value="Chromosome 1"/>
</dbReference>
<dbReference type="Gramene" id="Psat01G0055100-T1">
    <property type="protein sequence ID" value="KAI5441130.1"/>
    <property type="gene ID" value="KIW84_010551"/>
</dbReference>
<dbReference type="EMBL" id="JAMSHJ010000001">
    <property type="protein sequence ID" value="KAI5441130.1"/>
    <property type="molecule type" value="Genomic_DNA"/>
</dbReference>
<evidence type="ECO:0008006" key="4">
    <source>
        <dbReference type="Google" id="ProtNLM"/>
    </source>
</evidence>
<dbReference type="EMBL" id="JAMSHJ010000001">
    <property type="protein sequence ID" value="KAI5441131.1"/>
    <property type="molecule type" value="Genomic_DNA"/>
</dbReference>
<proteinExistence type="predicted"/>
<sequence length="103" mass="11540">MSATYKLLKDSGNLIPSPSEYRALVGSLQYLSLTRPDIAFNTNKLVQFMQNPRMTHWTALKRVLGYLAGDKDDYISTTGYLLYLGSTPTLGVLENNVLLLDRP</sequence>
<keyword evidence="3" id="KW-1185">Reference proteome</keyword>
<dbReference type="Gramene" id="Psat01G0055200-T1">
    <property type="protein sequence ID" value="KAI5441131.1"/>
    <property type="gene ID" value="KIW84_010552"/>
</dbReference>
<reference evidence="2 3" key="1">
    <citation type="journal article" date="2022" name="Nat. Genet.">
        <title>Improved pea reference genome and pan-genome highlight genomic features and evolutionary characteristics.</title>
        <authorList>
            <person name="Yang T."/>
            <person name="Liu R."/>
            <person name="Luo Y."/>
            <person name="Hu S."/>
            <person name="Wang D."/>
            <person name="Wang C."/>
            <person name="Pandey M.K."/>
            <person name="Ge S."/>
            <person name="Xu Q."/>
            <person name="Li N."/>
            <person name="Li G."/>
            <person name="Huang Y."/>
            <person name="Saxena R.K."/>
            <person name="Ji Y."/>
            <person name="Li M."/>
            <person name="Yan X."/>
            <person name="He Y."/>
            <person name="Liu Y."/>
            <person name="Wang X."/>
            <person name="Xiang C."/>
            <person name="Varshney R.K."/>
            <person name="Ding H."/>
            <person name="Gao S."/>
            <person name="Zong X."/>
        </authorList>
    </citation>
    <scope>NUCLEOTIDE SEQUENCE [LARGE SCALE GENOMIC DNA]</scope>
    <source>
        <strain evidence="2 3">cv. Zhongwan 6</strain>
    </source>
</reference>
<evidence type="ECO:0000313" key="3">
    <source>
        <dbReference type="Proteomes" id="UP001058974"/>
    </source>
</evidence>